<evidence type="ECO:0000313" key="2">
    <source>
        <dbReference type="EMBL" id="AYG03985.1"/>
    </source>
</evidence>
<accession>A0A387BIS4</accession>
<dbReference type="PANTHER" id="PTHR43777">
    <property type="entry name" value="MOLYBDENUM COFACTOR CYTIDYLYLTRANSFERASE"/>
    <property type="match status" value="1"/>
</dbReference>
<dbReference type="EMBL" id="CP032624">
    <property type="protein sequence ID" value="AYG03985.1"/>
    <property type="molecule type" value="Genomic_DNA"/>
</dbReference>
<dbReference type="PANTHER" id="PTHR43777:SF1">
    <property type="entry name" value="MOLYBDENUM COFACTOR CYTIDYLYLTRANSFERASE"/>
    <property type="match status" value="1"/>
</dbReference>
<dbReference type="Gene3D" id="3.90.550.10">
    <property type="entry name" value="Spore Coat Polysaccharide Biosynthesis Protein SpsA, Chain A"/>
    <property type="match status" value="1"/>
</dbReference>
<dbReference type="SUPFAM" id="SSF53448">
    <property type="entry name" value="Nucleotide-diphospho-sugar transferases"/>
    <property type="match status" value="1"/>
</dbReference>
<dbReference type="OrthoDB" id="285216at2"/>
<dbReference type="InterPro" id="IPR029044">
    <property type="entry name" value="Nucleotide-diphossugar_trans"/>
</dbReference>
<dbReference type="RefSeq" id="WP_120789515.1">
    <property type="nucleotide sequence ID" value="NZ_CP032624.1"/>
</dbReference>
<keyword evidence="3" id="KW-1185">Reference proteome</keyword>
<protein>
    <submittedName>
        <fullName evidence="2">Nucleotidyltransferase family protein</fullName>
    </submittedName>
</protein>
<dbReference type="CDD" id="cd04182">
    <property type="entry name" value="GT_2_like_f"/>
    <property type="match status" value="1"/>
</dbReference>
<evidence type="ECO:0000313" key="3">
    <source>
        <dbReference type="Proteomes" id="UP000275069"/>
    </source>
</evidence>
<organism evidence="2 3">
    <name type="scientific">Gryllotalpicola protaetiae</name>
    <dbReference type="NCBI Taxonomy" id="2419771"/>
    <lineage>
        <taxon>Bacteria</taxon>
        <taxon>Bacillati</taxon>
        <taxon>Actinomycetota</taxon>
        <taxon>Actinomycetes</taxon>
        <taxon>Micrococcales</taxon>
        <taxon>Microbacteriaceae</taxon>
        <taxon>Gryllotalpicola</taxon>
    </lineage>
</organism>
<dbReference type="InterPro" id="IPR025877">
    <property type="entry name" value="MobA-like_NTP_Trfase"/>
</dbReference>
<keyword evidence="2" id="KW-0808">Transferase</keyword>
<dbReference type="GO" id="GO:0016779">
    <property type="term" value="F:nucleotidyltransferase activity"/>
    <property type="evidence" value="ECO:0007669"/>
    <property type="project" value="UniProtKB-ARBA"/>
</dbReference>
<proteinExistence type="predicted"/>
<reference evidence="2 3" key="1">
    <citation type="submission" date="2018-09" db="EMBL/GenBank/DDBJ databases">
        <title>Genome sequencing of strain 2DFW10M-5.</title>
        <authorList>
            <person name="Heo J."/>
            <person name="Kim S.-J."/>
            <person name="Kwon S.-W."/>
        </authorList>
    </citation>
    <scope>NUCLEOTIDE SEQUENCE [LARGE SCALE GENOMIC DNA]</scope>
    <source>
        <strain evidence="2 3">2DFW10M-5</strain>
    </source>
</reference>
<dbReference type="AlphaFoldDB" id="A0A387BIS4"/>
<gene>
    <name evidence="2" type="ORF">D7I44_10860</name>
</gene>
<dbReference type="Proteomes" id="UP000275069">
    <property type="component" value="Chromosome"/>
</dbReference>
<sequence>MPSREPRFAALVLAAGGSSRLGRPKQLLPYGDGVLLDAVLDLARGLPFRQRILALGGYADEVRAVVDTDGFQVVMNDDYTSGCSSSIAAAVAAVRDDIDGVVMLLGDQPGVRAETIAAVLAGRGSAPIAVTRYDDGIGHPFVLSRATFAALGALRGDRGVWKLVDRLGAAVARVRVPGPVPRDVDTEEDYRALLAVGGPAAEPAACL</sequence>
<evidence type="ECO:0000259" key="1">
    <source>
        <dbReference type="Pfam" id="PF12804"/>
    </source>
</evidence>
<dbReference type="KEGG" id="gry:D7I44_10860"/>
<name>A0A387BIS4_9MICO</name>
<feature type="domain" description="MobA-like NTP transferase" evidence="1">
    <location>
        <begin position="10"/>
        <end position="167"/>
    </location>
</feature>
<dbReference type="Pfam" id="PF12804">
    <property type="entry name" value="NTP_transf_3"/>
    <property type="match status" value="1"/>
</dbReference>